<evidence type="ECO:0000259" key="6">
    <source>
        <dbReference type="Pfam" id="PF00496"/>
    </source>
</evidence>
<evidence type="ECO:0000256" key="3">
    <source>
        <dbReference type="ARBA" id="ARBA00022448"/>
    </source>
</evidence>
<comment type="subcellular location">
    <subcellularLocation>
        <location evidence="1">Cell envelope</location>
    </subcellularLocation>
</comment>
<dbReference type="PANTHER" id="PTHR30290:SF10">
    <property type="entry name" value="PERIPLASMIC OLIGOPEPTIDE-BINDING PROTEIN-RELATED"/>
    <property type="match status" value="1"/>
</dbReference>
<protein>
    <submittedName>
        <fullName evidence="7">ABC transporter substrate-binding protein</fullName>
    </submittedName>
</protein>
<feature type="signal peptide" evidence="5">
    <location>
        <begin position="1"/>
        <end position="21"/>
    </location>
</feature>
<reference evidence="8" key="1">
    <citation type="journal article" date="2019" name="Int. J. Syst. Evol. Microbiol.">
        <title>The Global Catalogue of Microorganisms (GCM) 10K type strain sequencing project: providing services to taxonomists for standard genome sequencing and annotation.</title>
        <authorList>
            <consortium name="The Broad Institute Genomics Platform"/>
            <consortium name="The Broad Institute Genome Sequencing Center for Infectious Disease"/>
            <person name="Wu L."/>
            <person name="Ma J."/>
        </authorList>
    </citation>
    <scope>NUCLEOTIDE SEQUENCE [LARGE SCALE GENOMIC DNA]</scope>
    <source>
        <strain evidence="8">JCM 18304</strain>
    </source>
</reference>
<dbReference type="InterPro" id="IPR039424">
    <property type="entry name" value="SBP_5"/>
</dbReference>
<dbReference type="PROSITE" id="PS51257">
    <property type="entry name" value="PROKAR_LIPOPROTEIN"/>
    <property type="match status" value="1"/>
</dbReference>
<feature type="domain" description="Solute-binding protein family 5" evidence="6">
    <location>
        <begin position="81"/>
        <end position="442"/>
    </location>
</feature>
<accession>A0ABP9SP88</accession>
<evidence type="ECO:0000256" key="2">
    <source>
        <dbReference type="ARBA" id="ARBA00005695"/>
    </source>
</evidence>
<dbReference type="Gene3D" id="3.10.105.10">
    <property type="entry name" value="Dipeptide-binding Protein, Domain 3"/>
    <property type="match status" value="1"/>
</dbReference>
<keyword evidence="3" id="KW-0813">Transport</keyword>
<dbReference type="PANTHER" id="PTHR30290">
    <property type="entry name" value="PERIPLASMIC BINDING COMPONENT OF ABC TRANSPORTER"/>
    <property type="match status" value="1"/>
</dbReference>
<evidence type="ECO:0000313" key="7">
    <source>
        <dbReference type="EMBL" id="GAA5198772.1"/>
    </source>
</evidence>
<evidence type="ECO:0000256" key="5">
    <source>
        <dbReference type="SAM" id="SignalP"/>
    </source>
</evidence>
<organism evidence="7 8">
    <name type="scientific">Rugosimonospora acidiphila</name>
    <dbReference type="NCBI Taxonomy" id="556531"/>
    <lineage>
        <taxon>Bacteria</taxon>
        <taxon>Bacillati</taxon>
        <taxon>Actinomycetota</taxon>
        <taxon>Actinomycetes</taxon>
        <taxon>Micromonosporales</taxon>
        <taxon>Micromonosporaceae</taxon>
        <taxon>Rugosimonospora</taxon>
    </lineage>
</organism>
<evidence type="ECO:0000313" key="8">
    <source>
        <dbReference type="Proteomes" id="UP001501570"/>
    </source>
</evidence>
<feature type="chain" id="PRO_5045511294" evidence="5">
    <location>
        <begin position="22"/>
        <end position="524"/>
    </location>
</feature>
<dbReference type="Pfam" id="PF00496">
    <property type="entry name" value="SBP_bac_5"/>
    <property type="match status" value="1"/>
</dbReference>
<comment type="caution">
    <text evidence="7">The sequence shown here is derived from an EMBL/GenBank/DDBJ whole genome shotgun (WGS) entry which is preliminary data.</text>
</comment>
<evidence type="ECO:0000256" key="1">
    <source>
        <dbReference type="ARBA" id="ARBA00004196"/>
    </source>
</evidence>
<comment type="similarity">
    <text evidence="2">Belongs to the bacterial solute-binding protein 5 family.</text>
</comment>
<dbReference type="PIRSF" id="PIRSF002741">
    <property type="entry name" value="MppA"/>
    <property type="match status" value="1"/>
</dbReference>
<dbReference type="Proteomes" id="UP001501570">
    <property type="component" value="Unassembled WGS sequence"/>
</dbReference>
<sequence>MRRIPRTAILALCLATTATLAACSGSSNGSGTGGESGTVVLGTTDKPTSLDPAGAYDLPSWTLIYNLYQNLLKIAPGQTTPIPDAATQCDFTDPTTYKCTLKDGLKFSNGDPLTSQDVVASFQRVIKINDPAGPASLFASMKDITAPDAKTVVMTLNKPDATFPFVLTTGAGAIVDSKLFPADSKLPSEKVIGSGPYKLTKYTSGQQAVLAKNDSYVGDDKLANKGFIVQYYDQASALKLAIEQGDVDVAYRNLSPTDLTALGQESNRGVKVVEGAGSEIRYMVFQLKDKPFDNPAVRKAIAQVIDRDAIAKNVYNGQVQPLYSMIPVGLEGHTDAFKDAYGAPDVNKAKTLLQQAGVTTPLDITLWWTPSHYGPNSADEYDEIKRQLEASGLFKVTVKSTEWDQYQSDFKSGIYPAWQLGWFPDYPDPDDYSAPFLDGKGGYFHNGYINPQLTTLVGQEEGSTDASVRDKALASIQQITAQDVPMLPLWQGKQVAAVRDGVTGVQDTFDPSFTFRFWLIGKNG</sequence>
<dbReference type="InterPro" id="IPR000914">
    <property type="entry name" value="SBP_5_dom"/>
</dbReference>
<keyword evidence="4 5" id="KW-0732">Signal</keyword>
<dbReference type="SUPFAM" id="SSF53850">
    <property type="entry name" value="Periplasmic binding protein-like II"/>
    <property type="match status" value="1"/>
</dbReference>
<dbReference type="Gene3D" id="3.90.76.10">
    <property type="entry name" value="Dipeptide-binding Protein, Domain 1"/>
    <property type="match status" value="1"/>
</dbReference>
<proteinExistence type="inferred from homology"/>
<dbReference type="EMBL" id="BAABJQ010000034">
    <property type="protein sequence ID" value="GAA5198772.1"/>
    <property type="molecule type" value="Genomic_DNA"/>
</dbReference>
<dbReference type="Gene3D" id="3.40.190.10">
    <property type="entry name" value="Periplasmic binding protein-like II"/>
    <property type="match status" value="1"/>
</dbReference>
<dbReference type="InterPro" id="IPR030678">
    <property type="entry name" value="Peptide/Ni-bd"/>
</dbReference>
<gene>
    <name evidence="7" type="ORF">GCM10023322_72930</name>
</gene>
<dbReference type="CDD" id="cd08519">
    <property type="entry name" value="PBP2_NikA_DppA_OppA_like_20"/>
    <property type="match status" value="1"/>
</dbReference>
<keyword evidence="8" id="KW-1185">Reference proteome</keyword>
<evidence type="ECO:0000256" key="4">
    <source>
        <dbReference type="ARBA" id="ARBA00022729"/>
    </source>
</evidence>
<name>A0ABP9SP88_9ACTN</name>